<evidence type="ECO:0000256" key="7">
    <source>
        <dbReference type="PROSITE-ProRule" id="PRU00221"/>
    </source>
</evidence>
<name>A0A7M7NG37_STRPU</name>
<dbReference type="CDD" id="cd01201">
    <property type="entry name" value="PH_BEACH"/>
    <property type="match status" value="1"/>
</dbReference>
<dbReference type="InterPro" id="IPR013083">
    <property type="entry name" value="Znf_RING/FYVE/PHD"/>
</dbReference>
<proteinExistence type="predicted"/>
<dbReference type="InterPro" id="IPR013320">
    <property type="entry name" value="ConA-like_dom_sf"/>
</dbReference>
<feature type="region of interest" description="Disordered" evidence="8">
    <location>
        <begin position="990"/>
        <end position="1048"/>
    </location>
</feature>
<evidence type="ECO:0008006" key="14">
    <source>
        <dbReference type="Google" id="ProtNLM"/>
    </source>
</evidence>
<evidence type="ECO:0000259" key="10">
    <source>
        <dbReference type="PROSITE" id="PS50197"/>
    </source>
</evidence>
<dbReference type="Proteomes" id="UP000007110">
    <property type="component" value="Unassembled WGS sequence"/>
</dbReference>
<keyword evidence="4 6" id="KW-0863">Zinc-finger</keyword>
<dbReference type="SMART" id="SM00064">
    <property type="entry name" value="FYVE"/>
    <property type="match status" value="1"/>
</dbReference>
<dbReference type="InterPro" id="IPR000306">
    <property type="entry name" value="Znf_FYVE"/>
</dbReference>
<dbReference type="PROSITE" id="PS00678">
    <property type="entry name" value="WD_REPEATS_1"/>
    <property type="match status" value="1"/>
</dbReference>
<reference evidence="13" key="1">
    <citation type="submission" date="2015-02" db="EMBL/GenBank/DDBJ databases">
        <title>Genome sequencing for Strongylocentrotus purpuratus.</title>
        <authorList>
            <person name="Murali S."/>
            <person name="Liu Y."/>
            <person name="Vee V."/>
            <person name="English A."/>
            <person name="Wang M."/>
            <person name="Skinner E."/>
            <person name="Han Y."/>
            <person name="Muzny D.M."/>
            <person name="Worley K.C."/>
            <person name="Gibbs R.A."/>
        </authorList>
    </citation>
    <scope>NUCLEOTIDE SEQUENCE</scope>
</reference>
<feature type="compositionally biased region" description="Basic and acidic residues" evidence="8">
    <location>
        <begin position="2544"/>
        <end position="2554"/>
    </location>
</feature>
<dbReference type="OrthoDB" id="10018316at2759"/>
<dbReference type="Pfam" id="PF00400">
    <property type="entry name" value="WD40"/>
    <property type="match status" value="1"/>
</dbReference>
<reference evidence="12" key="2">
    <citation type="submission" date="2021-01" db="UniProtKB">
        <authorList>
            <consortium name="EnsemblMetazoa"/>
        </authorList>
    </citation>
    <scope>IDENTIFICATION</scope>
</reference>
<keyword evidence="3" id="KW-0677">Repeat</keyword>
<dbReference type="InterPro" id="IPR023362">
    <property type="entry name" value="PH-BEACH_dom"/>
</dbReference>
<dbReference type="FunFam" id="1.10.1540.10:FF:000002">
    <property type="entry name" value="WD repeat and FYVE domain containing 3"/>
    <property type="match status" value="1"/>
</dbReference>
<feature type="region of interest" description="Disordered" evidence="8">
    <location>
        <begin position="831"/>
        <end position="858"/>
    </location>
</feature>
<dbReference type="GeneID" id="584014"/>
<dbReference type="Pfam" id="PF23295">
    <property type="entry name" value="Arm_4"/>
    <property type="match status" value="1"/>
</dbReference>
<evidence type="ECO:0000256" key="1">
    <source>
        <dbReference type="ARBA" id="ARBA00022574"/>
    </source>
</evidence>
<dbReference type="SUPFAM" id="SSF50729">
    <property type="entry name" value="PH domain-like"/>
    <property type="match status" value="1"/>
</dbReference>
<feature type="repeat" description="WD" evidence="7">
    <location>
        <begin position="3161"/>
        <end position="3194"/>
    </location>
</feature>
<feature type="region of interest" description="Disordered" evidence="8">
    <location>
        <begin position="3315"/>
        <end position="3474"/>
    </location>
</feature>
<feature type="domain" description="BEACH" evidence="10">
    <location>
        <begin position="2717"/>
        <end position="3020"/>
    </location>
</feature>
<dbReference type="SUPFAM" id="SSF48371">
    <property type="entry name" value="ARM repeat"/>
    <property type="match status" value="1"/>
</dbReference>
<evidence type="ECO:0000256" key="4">
    <source>
        <dbReference type="ARBA" id="ARBA00022771"/>
    </source>
</evidence>
<dbReference type="PROSITE" id="PS50294">
    <property type="entry name" value="WD_REPEATS_REGION"/>
    <property type="match status" value="1"/>
</dbReference>
<dbReference type="SUPFAM" id="SSF49899">
    <property type="entry name" value="Concanavalin A-like lectins/glucanases"/>
    <property type="match status" value="1"/>
</dbReference>
<evidence type="ECO:0000256" key="8">
    <source>
        <dbReference type="SAM" id="MobiDB-lite"/>
    </source>
</evidence>
<feature type="compositionally biased region" description="Low complexity" evidence="8">
    <location>
        <begin position="3443"/>
        <end position="3458"/>
    </location>
</feature>
<dbReference type="PANTHER" id="PTHR46108:SF4">
    <property type="entry name" value="BLUE CHEESE"/>
    <property type="match status" value="1"/>
</dbReference>
<feature type="compositionally biased region" description="Polar residues" evidence="8">
    <location>
        <begin position="1026"/>
        <end position="1035"/>
    </location>
</feature>
<keyword evidence="13" id="KW-1185">Reference proteome</keyword>
<dbReference type="SMART" id="SM00320">
    <property type="entry name" value="WD40"/>
    <property type="match status" value="4"/>
</dbReference>
<protein>
    <recommendedName>
        <fullName evidence="14">WD repeat and FYVE domain-containing protein 3</fullName>
    </recommendedName>
</protein>
<feature type="domain" description="FYVE-type" evidence="9">
    <location>
        <begin position="3589"/>
        <end position="3649"/>
    </location>
</feature>
<feature type="compositionally biased region" description="Low complexity" evidence="8">
    <location>
        <begin position="1011"/>
        <end position="1025"/>
    </location>
</feature>
<dbReference type="SUPFAM" id="SSF81837">
    <property type="entry name" value="BEACH domain"/>
    <property type="match status" value="1"/>
</dbReference>
<dbReference type="CTD" id="23001"/>
<feature type="compositionally biased region" description="Acidic residues" evidence="8">
    <location>
        <begin position="3318"/>
        <end position="3330"/>
    </location>
</feature>
<sequence>MFSFMRGRGLRLPGSSSANTQDSALGLMHLRKLYVELCCTAQPLSQKEHEDKLYMMLPLFCKVFENSPANEMIDKFGDVLQFSNHIARLFVTEVRRRASDQSTEAASCAIASYLEIQNSEEASNGWMLLTTLSLLATGGASIVNTMTMAALPSTLVKCLYLFFDLPEIQVPTTPTPPEGENKEAEVKDGLLALTPSKKRDLLHRTMVQLLSRLCHFTQPAEELAKKDDLTLLFSAITSYCPPHNLPWRKGAAEVLTTISRHGLTQEVVEYIHNKNCLGLCVDNMQCNQDLSPLEIVEMCFTVFCFLKDSSDKSHVLLDDFRTCQGYMFLTDFVLRLEAMSTEESLHSLRNLVLLISSLTSCGFQELRPSSIVYDAPFQQPGFSLPQPTGKGNSVRNLQAFQVLQTVFLKATTESLCRIVLDVLTSVYNSDVANYFILEPQNTLSQFIDRLTTKTPMIQTKILDLVEFVVFNLNFVPYKELISISLLIKAGSSVECCIKSVISLLRLVRHSAIYKDVFREVGLLEVMVTCLHRYATLLKDNQSESHHGYTYSPKAEVHIPEDQQNLAFLVMEAFTLLLHDNNANATVFRESGGARCVHNLVPYIQCRQQSLAIVQQLVLSKEGDDDMGTLLGVMQSSDIRAITLKIDILQSLVYVLRESSRSRTMFRKVGGFLNLISVLVSVEECLQDPIKEPWNAVPTDQIFGLIHVVFQALTAAMRQEPANAKFFATEIQYERLTNAVRSLGCFSKVTELTAYPENGRSSSDSSESYFCDLFNIKGDLSAIPVSLHSACKLLRCIYDVAIDAYGSKSAEMPIHSPAICRHVHDAITPLPTSPPSPRHPFSAPTTPCSAVSPVPGRTPRGSVGRLSGVGWGQGAPMPTHPTIVHPGAVLSLMDLLPSIDSDCIEKIILSLQTHLGDVIQDLVKSERNQQIMCEAGLPQRLLQIGSVALSNEGHPLHMPLQHMLERLASQALEPKDLRDFIRLGNPLNCNPLKGNEDHDSNDENSPTKSCDSQMSTTSISPQTPSTGIATNSNNHHQASAAGSGATAQGQEVPLTRVKCLVSMTTPRDVRLATSSLTPAFVEFDMSAEGFGCLYLPSMAPQVSPAQSVVSVGMAGGGDGTISSGIGSGERLFPPQSGMSFCVWFCVDRYGTSETDMHPIRLITIVRSVGSGDNHLACFSIGITAHDRNLVISTAEEPFPKPGSVDASDITTNHASVGIKLWIPELAQEGLWHHLAVTFNKAVMRHCSATVYVDGAQLPIKKMPYIQVNPGGSTPNPAGLTSVYAYVGTPPSLKAPSRLLWRLGPTHLFEETLPPVTVMALCQLGPTYVGSFQAPRQEELSQAKVDLNAIVIPEEKIVFGLHAHALSVLTVSKIRKAFNKVDSKAVAKQLTLSGHDNATPIRILHNSAGHLTGPGRSFGAVLMGEIGVRTFCPKPVARTLANIGGSAPLLGLIAMATDVEGLYAAVKALVCVVKNNSPAIEEMQRTHGYQILAYLLKKKKHLLNSHILHLTFSLVGTIDSGRESTVIPHHTAFEDLLCDLEIWHNAPSEIQRSLFEHFHELLTDSSEAEKNRRLLRQLQMVNKLLLLLQDSSLVSGTVKAIANVLGVLLQGVPHPPALLIFGQFLASTLPSVDEKSITPQELQEWSTCESEPSLKSWKDSDSMSEDSTALVSAHTVCLRNTLLETLLRILHYVNSGSISVPTCDEVQRVLGFDWLLLFLQGHLHPTTAIIALRILIAMLSNQTTINKFREGQSGGGWLDQTEPVLHNRMKVVLGFNVGKSSKKPQTREINQEACLLPGFLMLPTLLPRHADVPEIYFLLIALALGHPPKPLPDNCQLDLNSMWQYIFGVPASQSASGTLSTNLCPDAVMILLSQVRVMLNQAYDDEDEKTSWLQEYPVTLVQFLLYLYHNVTEFKPICMSGPFLCGLASTLFPYPTTHGDQMTTIQEENTLLLDDMGDLASPLDDIQYLPDLDIPGLGLKIDNGTSQANLTGHPAKRYVMDFIRVIVVDSLSLPMPNRSPTVLDIILESSPERATPCQINEFQTAILANLMERLLAGDALLGKESALPIAHGGSYNNLVSNIFYFCSRLVDKLWLGVFSRKSKEVFEFIAQLIGQAKKRSHGIQLDNIYHCLNRTVLYQLSRPLESLSDQVSLLESLRHITENRTLLFGPVNYESEFIGCLCHCLFVLTNASNGDGSAAPSSLGEVRRNTTWHVNPMIEGNKKGQRKIEDENSKGSVQEGQLLVRKAGRRVWEDLIMAKKSVIEEIFKVTLPNSSAGTRNTVTVDLKVARAAMGDAASKMWNNYLTAEKKLSTREQAQTNQSRLASKVIGGLQMLPSLKSKRESATFRFSLNFMQEAAMWTHTHVFIVRELMELQQKQHEQSQRHLMRFMKEKWEQLEHELMRERGLWGPPYGCYLDKWMLDMTEGPSRMRKKMIRNPDFYMDYPYLAENEMILNKPSKGRKAISFDSKKYSQCKQTKNLLESAPGISPGEGSLSDLNMESDNNQEEMMDVDDTRPDVRASSIMTRQTSTRNNQDDDDDTPDNENPNDKPLEEQKTDNQMVLRLLEQGEKIRHIFRCARIQGLDTMEGLLLFCKDHFYIVDGFTLLSSREICDIDSVPDQHQDPIIPRASRGQRSFGKRMCSKFAYEEIREVLKRRYLLQPIAIEVFSSDGRNHLLAFPRKVKNKVYQRFNAEATRLTDDAVQSVAGQSKRAQVEGGPNFLGSIIGMKSVTQRWERGEISNFQYLMALNTLAGRSYNDLMQYPIFPWILADYESEELDLTDSRTFRDLSKPMGAQTWERLAQFRKRFEDWADLQACTRPSCWVLDDTPPCYYSTHYSSAMIVASYLIRMEPFTQHFLRLQGGHFDLADRMFHSIKDSWLSASKHNTADVKELIPEFFYLPEFLTNENHFDLGVKQSGIELGDIILPPWAKGDPKEFIRLHREALECDYVSAHLHEWIDLIFGYKQQGKEAEEAHNVFHYLFYEGNVDIYSIDDPLKKNAFIGVINNFGQVPKQLFKKPHLQKRVSNRVGDNAGNSIAISRLFFHNLDTLRPSLQPLKELKGAVGQIRQVDKSILAVEQNKTLIPPAYNRYLAFGYADYSLRIGSYDSDKATTVAEGNGCGEVLCAVCPNSKTLITGGSSTVVNVWQLEMGKERSKQMTLKQALYGHMGAVTCIAASTSYNIIVSGSRDQSCLMWDLIRLTFVRQMRALGAPVTAVCINELSGDIAICAGVYLYVWSINGDMIASVNTSTGREQQILCCAMSELVEWDTLNVVITGSSDGVVRMWSVEYVQVPDETNGRGENGTLTNTLVDSKEKAIEGVDQSEDSPSEEDSQSVESAGSTPRRDNTDKSLTDSLSEDFRDTLSVNSNVSSGRSSPVVRDDKEEKDGSASQRLKPPASLPVAPPRKRKLEKMGSSASLLSNKDGAEDERTRNQDVENDKSRDELSKQSSSDATSLSSSVGSTPTVPDGSLLTVGDEALGDVPLSPSKGYIMVTENDLKGFDEDELDKEERSASHRNKLKPGFKWQRQLVFRSKLTMHTAFERKDNSQPAAVTAVAISRDHMKVFVGDDRGRVFSWSVVDQPGKAAADHWVKDESGDNCQSCSCRFTLTERRHHCRNCGKLFCQRCSRYESDIPRLRINRPVRVCGVCYVQLKAPLSVMDGNSHKS</sequence>
<feature type="compositionally biased region" description="Polar residues" evidence="8">
    <location>
        <begin position="2520"/>
        <end position="2529"/>
    </location>
</feature>
<evidence type="ECO:0000256" key="2">
    <source>
        <dbReference type="ARBA" id="ARBA00022723"/>
    </source>
</evidence>
<dbReference type="InterPro" id="IPR051944">
    <property type="entry name" value="BEACH_domain_protein"/>
</dbReference>
<feature type="compositionally biased region" description="Low complexity" evidence="8">
    <location>
        <begin position="3361"/>
        <end position="3374"/>
    </location>
</feature>
<evidence type="ECO:0000259" key="11">
    <source>
        <dbReference type="PROSITE" id="PS51783"/>
    </source>
</evidence>
<keyword evidence="2" id="KW-0479">Metal-binding</keyword>
<dbReference type="OMA" id="GVCHLIE"/>
<feature type="repeat" description="WD" evidence="7">
    <location>
        <begin position="3268"/>
        <end position="3285"/>
    </location>
</feature>
<evidence type="ECO:0000259" key="9">
    <source>
        <dbReference type="PROSITE" id="PS50178"/>
    </source>
</evidence>
<evidence type="ECO:0000313" key="12">
    <source>
        <dbReference type="EnsemblMetazoa" id="XP_030835872"/>
    </source>
</evidence>
<dbReference type="InterPro" id="IPR011011">
    <property type="entry name" value="Znf_FYVE_PHD"/>
</dbReference>
<keyword evidence="5" id="KW-0862">Zinc</keyword>
<dbReference type="Pfam" id="PF01363">
    <property type="entry name" value="FYVE"/>
    <property type="match status" value="1"/>
</dbReference>
<dbReference type="RefSeq" id="XP_030835872.1">
    <property type="nucleotide sequence ID" value="XM_030980012.1"/>
</dbReference>
<dbReference type="Pfam" id="PF14844">
    <property type="entry name" value="PH_BEACH"/>
    <property type="match status" value="1"/>
</dbReference>
<dbReference type="InterPro" id="IPR011993">
    <property type="entry name" value="PH-like_dom_sf"/>
</dbReference>
<keyword evidence="1 7" id="KW-0853">WD repeat</keyword>
<dbReference type="Gene3D" id="2.130.10.10">
    <property type="entry name" value="YVTN repeat-like/Quinoprotein amine dehydrogenase"/>
    <property type="match status" value="1"/>
</dbReference>
<dbReference type="EnsemblMetazoa" id="XM_030980012">
    <property type="protein sequence ID" value="XP_030835872"/>
    <property type="gene ID" value="LOC584014"/>
</dbReference>
<dbReference type="InterPro" id="IPR000409">
    <property type="entry name" value="BEACH_dom"/>
</dbReference>
<feature type="compositionally biased region" description="Basic and acidic residues" evidence="8">
    <location>
        <begin position="3420"/>
        <end position="3442"/>
    </location>
</feature>
<dbReference type="Pfam" id="PF15787">
    <property type="entry name" value="DUF4704"/>
    <property type="match status" value="1"/>
</dbReference>
<dbReference type="InterPro" id="IPR056252">
    <property type="entry name" value="Alfy-like_Arm-like"/>
</dbReference>
<feature type="region of interest" description="Disordered" evidence="8">
    <location>
        <begin position="2476"/>
        <end position="2555"/>
    </location>
</feature>
<dbReference type="SMART" id="SM01026">
    <property type="entry name" value="Beach"/>
    <property type="match status" value="1"/>
</dbReference>
<dbReference type="SUPFAM" id="SSF50978">
    <property type="entry name" value="WD40 repeat-like"/>
    <property type="match status" value="1"/>
</dbReference>
<accession>A0A7M7NG37</accession>
<dbReference type="SUPFAM" id="SSF57903">
    <property type="entry name" value="FYVE/PHD zinc finger"/>
    <property type="match status" value="1"/>
</dbReference>
<dbReference type="Pfam" id="PF02138">
    <property type="entry name" value="Beach"/>
    <property type="match status" value="1"/>
</dbReference>
<organism evidence="12 13">
    <name type="scientific">Strongylocentrotus purpuratus</name>
    <name type="common">Purple sea urchin</name>
    <dbReference type="NCBI Taxonomy" id="7668"/>
    <lineage>
        <taxon>Eukaryota</taxon>
        <taxon>Metazoa</taxon>
        <taxon>Echinodermata</taxon>
        <taxon>Eleutherozoa</taxon>
        <taxon>Echinozoa</taxon>
        <taxon>Echinoidea</taxon>
        <taxon>Euechinoidea</taxon>
        <taxon>Echinacea</taxon>
        <taxon>Camarodonta</taxon>
        <taxon>Echinidea</taxon>
        <taxon>Strongylocentrotidae</taxon>
        <taxon>Strongylocentrotus</taxon>
    </lineage>
</organism>
<evidence type="ECO:0000313" key="13">
    <source>
        <dbReference type="Proteomes" id="UP000007110"/>
    </source>
</evidence>
<dbReference type="PANTHER" id="PTHR46108">
    <property type="entry name" value="BLUE CHEESE"/>
    <property type="match status" value="1"/>
</dbReference>
<dbReference type="InterPro" id="IPR036372">
    <property type="entry name" value="BEACH_dom_sf"/>
</dbReference>
<dbReference type="InterPro" id="IPR015943">
    <property type="entry name" value="WD40/YVTN_repeat-like_dom_sf"/>
</dbReference>
<dbReference type="InParanoid" id="A0A7M7NG37"/>
<dbReference type="GO" id="GO:0008270">
    <property type="term" value="F:zinc ion binding"/>
    <property type="evidence" value="ECO:0007669"/>
    <property type="project" value="UniProtKB-KW"/>
</dbReference>
<dbReference type="InterPro" id="IPR031570">
    <property type="entry name" value="NBEA/BDCP_DUF4704"/>
</dbReference>
<evidence type="ECO:0000256" key="3">
    <source>
        <dbReference type="ARBA" id="ARBA00022737"/>
    </source>
</evidence>
<dbReference type="InterPro" id="IPR036322">
    <property type="entry name" value="WD40_repeat_dom_sf"/>
</dbReference>
<dbReference type="PROSITE" id="PS50197">
    <property type="entry name" value="BEACH"/>
    <property type="match status" value="1"/>
</dbReference>
<dbReference type="CDD" id="cd15719">
    <property type="entry name" value="FYVE_WDFY3"/>
    <property type="match status" value="1"/>
</dbReference>
<dbReference type="InterPro" id="IPR016024">
    <property type="entry name" value="ARM-type_fold"/>
</dbReference>
<evidence type="ECO:0000256" key="6">
    <source>
        <dbReference type="PROSITE-ProRule" id="PRU00091"/>
    </source>
</evidence>
<feature type="compositionally biased region" description="Basic and acidic residues" evidence="8">
    <location>
        <begin position="3375"/>
        <end position="3384"/>
    </location>
</feature>
<feature type="compositionally biased region" description="Low complexity" evidence="8">
    <location>
        <begin position="1036"/>
        <end position="1048"/>
    </location>
</feature>
<feature type="region of interest" description="Disordered" evidence="8">
    <location>
        <begin position="3291"/>
        <end position="3310"/>
    </location>
</feature>
<dbReference type="PROSITE" id="PS51783">
    <property type="entry name" value="PH_BEACH"/>
    <property type="match status" value="1"/>
</dbReference>
<dbReference type="Gene3D" id="2.30.29.30">
    <property type="entry name" value="Pleckstrin-homology domain (PH domain)/Phosphotyrosine-binding domain (PTB)"/>
    <property type="match status" value="1"/>
</dbReference>
<dbReference type="InterPro" id="IPR001680">
    <property type="entry name" value="WD40_rpt"/>
</dbReference>
<dbReference type="PROSITE" id="PS50178">
    <property type="entry name" value="ZF_FYVE"/>
    <property type="match status" value="1"/>
</dbReference>
<dbReference type="Gene3D" id="1.10.1540.10">
    <property type="entry name" value="BEACH domain"/>
    <property type="match status" value="1"/>
</dbReference>
<feature type="domain" description="BEACH-type PH" evidence="11">
    <location>
        <begin position="2564"/>
        <end position="2689"/>
    </location>
</feature>
<feature type="compositionally biased region" description="Basic and acidic residues" evidence="8">
    <location>
        <begin position="3339"/>
        <end position="3358"/>
    </location>
</feature>
<evidence type="ECO:0000256" key="5">
    <source>
        <dbReference type="ARBA" id="ARBA00022833"/>
    </source>
</evidence>
<dbReference type="InterPro" id="IPR017455">
    <property type="entry name" value="Znf_FYVE-rel"/>
</dbReference>
<dbReference type="CDD" id="cd06071">
    <property type="entry name" value="Beach"/>
    <property type="match status" value="1"/>
</dbReference>
<dbReference type="Gene3D" id="3.30.40.10">
    <property type="entry name" value="Zinc/RING finger domain, C3HC4 (zinc finger)"/>
    <property type="match status" value="1"/>
</dbReference>
<dbReference type="PROSITE" id="PS50082">
    <property type="entry name" value="WD_REPEATS_2"/>
    <property type="match status" value="2"/>
</dbReference>
<dbReference type="InterPro" id="IPR019775">
    <property type="entry name" value="WD40_repeat_CS"/>
</dbReference>
<dbReference type="KEGG" id="spu:584014"/>